<evidence type="ECO:0000256" key="1">
    <source>
        <dbReference type="ARBA" id="ARBA00000085"/>
    </source>
</evidence>
<evidence type="ECO:0000256" key="7">
    <source>
        <dbReference type="ARBA" id="ARBA00022777"/>
    </source>
</evidence>
<evidence type="ECO:0000256" key="5">
    <source>
        <dbReference type="ARBA" id="ARBA00022679"/>
    </source>
</evidence>
<dbReference type="InterPro" id="IPR036890">
    <property type="entry name" value="HATPase_C_sf"/>
</dbReference>
<keyword evidence="8 10" id="KW-1133">Transmembrane helix</keyword>
<feature type="transmembrane region" description="Helical" evidence="10">
    <location>
        <begin position="168"/>
        <end position="188"/>
    </location>
</feature>
<dbReference type="KEGG" id="pseb:EOK75_12675"/>
<dbReference type="GO" id="GO:0005886">
    <property type="term" value="C:plasma membrane"/>
    <property type="evidence" value="ECO:0007669"/>
    <property type="project" value="TreeGrafter"/>
</dbReference>
<dbReference type="AlphaFoldDB" id="A0A4P8EIL3"/>
<evidence type="ECO:0000313" key="13">
    <source>
        <dbReference type="Proteomes" id="UP000298631"/>
    </source>
</evidence>
<dbReference type="Proteomes" id="UP000298631">
    <property type="component" value="Plasmid unnamed1"/>
</dbReference>
<dbReference type="EMBL" id="CP039965">
    <property type="protein sequence ID" value="QCO56672.1"/>
    <property type="molecule type" value="Genomic_DNA"/>
</dbReference>
<dbReference type="Gene3D" id="3.30.565.10">
    <property type="entry name" value="Histidine kinase-like ATPase, C-terminal domain"/>
    <property type="match status" value="1"/>
</dbReference>
<dbReference type="GO" id="GO:0000160">
    <property type="term" value="P:phosphorelay signal transduction system"/>
    <property type="evidence" value="ECO:0007669"/>
    <property type="project" value="TreeGrafter"/>
</dbReference>
<keyword evidence="4" id="KW-0597">Phosphoprotein</keyword>
<dbReference type="InterPro" id="IPR005467">
    <property type="entry name" value="His_kinase_dom"/>
</dbReference>
<keyword evidence="5" id="KW-0808">Transferase</keyword>
<evidence type="ECO:0000256" key="8">
    <source>
        <dbReference type="ARBA" id="ARBA00022989"/>
    </source>
</evidence>
<evidence type="ECO:0000256" key="10">
    <source>
        <dbReference type="SAM" id="Phobius"/>
    </source>
</evidence>
<keyword evidence="6 10" id="KW-0812">Transmembrane</keyword>
<dbReference type="InterPro" id="IPR003594">
    <property type="entry name" value="HATPase_dom"/>
</dbReference>
<feature type="domain" description="Histidine kinase" evidence="11">
    <location>
        <begin position="244"/>
        <end position="444"/>
    </location>
</feature>
<dbReference type="Pfam" id="PF02518">
    <property type="entry name" value="HATPase_c"/>
    <property type="match status" value="1"/>
</dbReference>
<gene>
    <name evidence="12" type="ORF">EOK75_12675</name>
</gene>
<dbReference type="InterPro" id="IPR004358">
    <property type="entry name" value="Sig_transdc_His_kin-like_C"/>
</dbReference>
<evidence type="ECO:0000256" key="4">
    <source>
        <dbReference type="ARBA" id="ARBA00022553"/>
    </source>
</evidence>
<keyword evidence="7 12" id="KW-0418">Kinase</keyword>
<keyword evidence="9 10" id="KW-0472">Membrane</keyword>
<dbReference type="PANTHER" id="PTHR45436">
    <property type="entry name" value="SENSOR HISTIDINE KINASE YKOH"/>
    <property type="match status" value="1"/>
</dbReference>
<keyword evidence="13" id="KW-1185">Reference proteome</keyword>
<evidence type="ECO:0000313" key="12">
    <source>
        <dbReference type="EMBL" id="QCO56672.1"/>
    </source>
</evidence>
<evidence type="ECO:0000256" key="6">
    <source>
        <dbReference type="ARBA" id="ARBA00022692"/>
    </source>
</evidence>
<name>A0A4P8EIL3_9RHOB</name>
<organism evidence="12 13">
    <name type="scientific">Pseudorhodobacter turbinis</name>
    <dbReference type="NCBI Taxonomy" id="2500533"/>
    <lineage>
        <taxon>Bacteria</taxon>
        <taxon>Pseudomonadati</taxon>
        <taxon>Pseudomonadota</taxon>
        <taxon>Alphaproteobacteria</taxon>
        <taxon>Rhodobacterales</taxon>
        <taxon>Paracoccaceae</taxon>
        <taxon>Pseudorhodobacter</taxon>
    </lineage>
</organism>
<dbReference type="PROSITE" id="PS50109">
    <property type="entry name" value="HIS_KIN"/>
    <property type="match status" value="1"/>
</dbReference>
<comment type="subcellular location">
    <subcellularLocation>
        <location evidence="2">Membrane</location>
    </subcellularLocation>
</comment>
<evidence type="ECO:0000256" key="2">
    <source>
        <dbReference type="ARBA" id="ARBA00004370"/>
    </source>
</evidence>
<reference evidence="12 13" key="1">
    <citation type="submission" date="2019-05" db="EMBL/GenBank/DDBJ databases">
        <title>Pseudorhodobacter turbinis sp. nov., isolated from the gut of the Korean turban shell.</title>
        <authorList>
            <person name="Jeong Y.-S."/>
            <person name="Kang W.-R."/>
            <person name="Bae J.-W."/>
        </authorList>
    </citation>
    <scope>NUCLEOTIDE SEQUENCE [LARGE SCALE GENOMIC DNA]</scope>
    <source>
        <strain evidence="12 13">S12M18</strain>
        <plasmid evidence="12 13">unnamed1</plasmid>
    </source>
</reference>
<geneLocation type="plasmid" evidence="12 13">
    <name>unnamed1</name>
</geneLocation>
<dbReference type="PANTHER" id="PTHR45436:SF5">
    <property type="entry name" value="SENSOR HISTIDINE KINASE TRCS"/>
    <property type="match status" value="1"/>
</dbReference>
<accession>A0A4P8EIL3</accession>
<protein>
    <recommendedName>
        <fullName evidence="3">histidine kinase</fullName>
        <ecNumber evidence="3">2.7.13.3</ecNumber>
    </recommendedName>
</protein>
<comment type="catalytic activity">
    <reaction evidence="1">
        <text>ATP + protein L-histidine = ADP + protein N-phospho-L-histidine.</text>
        <dbReference type="EC" id="2.7.13.3"/>
    </reaction>
</comment>
<dbReference type="InterPro" id="IPR050428">
    <property type="entry name" value="TCS_sensor_his_kinase"/>
</dbReference>
<dbReference type="PRINTS" id="PR00344">
    <property type="entry name" value="BCTRLSENSOR"/>
</dbReference>
<keyword evidence="12" id="KW-0614">Plasmid</keyword>
<evidence type="ECO:0000256" key="3">
    <source>
        <dbReference type="ARBA" id="ARBA00012438"/>
    </source>
</evidence>
<dbReference type="SUPFAM" id="SSF55874">
    <property type="entry name" value="ATPase domain of HSP90 chaperone/DNA topoisomerase II/histidine kinase"/>
    <property type="match status" value="1"/>
</dbReference>
<evidence type="ECO:0000256" key="9">
    <source>
        <dbReference type="ARBA" id="ARBA00023136"/>
    </source>
</evidence>
<sequence length="444" mass="47805">MRHMSIRLRLLLAGGIGLLIALGVAAWGLAILFDRHVERVAASDLDNRLDYLVTAVEFGQDAQVRLPTPPYDPIYQRPYSGHYWQITAPGKDLRSRSLWDYTLPLPQDAEELWRGSLTGPRGEVLLALVRRVIVTTSGKDVPLRIAVAVERAEIDAARSGFLTDLTPYLAVLALALLATLATAVTVALRPLSAIGDRVSALSDGTARRIGRDLPPEVVPLAAEIDALLEKREVELERSRLRAGDLAHGLKTPLQALMGETARLRAIGAEDAALGVEEIGRSMRSHVDRELARARRAAGAAGSSDPVEVAKSVASVLRRTPEGAQLRISVEGVAGLMVRLHRADLAEALGALAENAVRHANTRVAITCARNHDQIEIRVRDDGAGATAELLDRLPERGLRLDERREGTGLGLAIVADIAAEASGALHLRNLNPGFEAELVLPGLR</sequence>
<dbReference type="OrthoDB" id="9804645at2"/>
<dbReference type="RefSeq" id="WP_137194451.1">
    <property type="nucleotide sequence ID" value="NZ_CP039965.1"/>
</dbReference>
<evidence type="ECO:0000259" key="11">
    <source>
        <dbReference type="PROSITE" id="PS50109"/>
    </source>
</evidence>
<dbReference type="GO" id="GO:0004673">
    <property type="term" value="F:protein histidine kinase activity"/>
    <property type="evidence" value="ECO:0007669"/>
    <property type="project" value="UniProtKB-EC"/>
</dbReference>
<dbReference type="EC" id="2.7.13.3" evidence="3"/>
<proteinExistence type="predicted"/>
<dbReference type="SMART" id="SM00387">
    <property type="entry name" value="HATPase_c"/>
    <property type="match status" value="1"/>
</dbReference>